<proteinExistence type="inferred from homology"/>
<feature type="domain" description="Glycosyltransferase 2-like" evidence="13">
    <location>
        <begin position="7"/>
        <end position="174"/>
    </location>
</feature>
<evidence type="ECO:0000256" key="2">
    <source>
        <dbReference type="ARBA" id="ARBA00004922"/>
    </source>
</evidence>
<comment type="similarity">
    <text evidence="3">Belongs to the glycosyltransferase 2 family.</text>
</comment>
<dbReference type="InterPro" id="IPR035518">
    <property type="entry name" value="DPG_synthase"/>
</dbReference>
<keyword evidence="6 14" id="KW-0808">Transferase</keyword>
<protein>
    <recommendedName>
        <fullName evidence="4">dolichyl-phosphate beta-glucosyltransferase</fullName>
        <ecNumber evidence="4">2.4.1.117</ecNumber>
    </recommendedName>
</protein>
<evidence type="ECO:0000256" key="10">
    <source>
        <dbReference type="ARBA" id="ARBA00022989"/>
    </source>
</evidence>
<evidence type="ECO:0000256" key="8">
    <source>
        <dbReference type="ARBA" id="ARBA00022824"/>
    </source>
</evidence>
<evidence type="ECO:0000313" key="14">
    <source>
        <dbReference type="EMBL" id="AKM82168.1"/>
    </source>
</evidence>
<evidence type="ECO:0000256" key="9">
    <source>
        <dbReference type="ARBA" id="ARBA00022968"/>
    </source>
</evidence>
<comment type="pathway">
    <text evidence="2">Protein modification; protein glycosylation.</text>
</comment>
<evidence type="ECO:0000256" key="12">
    <source>
        <dbReference type="ARBA" id="ARBA00045097"/>
    </source>
</evidence>
<evidence type="ECO:0000256" key="3">
    <source>
        <dbReference type="ARBA" id="ARBA00006739"/>
    </source>
</evidence>
<keyword evidence="10" id="KW-1133">Transmembrane helix</keyword>
<dbReference type="InterPro" id="IPR029044">
    <property type="entry name" value="Nucleotide-diphossugar_trans"/>
</dbReference>
<dbReference type="GO" id="GO:0006487">
    <property type="term" value="P:protein N-linked glycosylation"/>
    <property type="evidence" value="ECO:0007669"/>
    <property type="project" value="TreeGrafter"/>
</dbReference>
<evidence type="ECO:0000256" key="4">
    <source>
        <dbReference type="ARBA" id="ARBA00012583"/>
    </source>
</evidence>
<sequence>MDKPYLSIILPAFNEEKRLLDTLIILKAFLEKQKYDGEVIIVNDGSTDNTRKKVNELIKTWPNFKIVSYKNNRGKGYAVKTGMLAAKGQWRLMMDSDNSTDISEIKKLQKYIKQSEIIVGSRYLRKDSIKTAQPLFRRFISRGGNLLIRLFLGIKSKDTQCGFKLFSEKAVLDIFPKQTIDRWGFDMELLVIARKNGYKVKEVAVDWYNVENSRVTNFMTFATLNDLWIIKKNTWAKKY</sequence>
<dbReference type="GO" id="GO:0004581">
    <property type="term" value="F:dolichyl-phosphate beta-glucosyltransferase activity"/>
    <property type="evidence" value="ECO:0007669"/>
    <property type="project" value="UniProtKB-EC"/>
</dbReference>
<dbReference type="STRING" id="1618337.UT28_C0001G0359"/>
<evidence type="ECO:0000256" key="5">
    <source>
        <dbReference type="ARBA" id="ARBA00022676"/>
    </source>
</evidence>
<organism evidence="14 15">
    <name type="scientific">Berkelbacteria bacterium GW2011_GWE1_39_12</name>
    <dbReference type="NCBI Taxonomy" id="1618337"/>
    <lineage>
        <taxon>Bacteria</taxon>
        <taxon>Candidatus Berkelbacteria</taxon>
    </lineage>
</organism>
<name>A0A0G4B410_9BACT</name>
<reference evidence="14 15" key="1">
    <citation type="journal article" date="2015" name="Nature">
        <title>rRNA introns, odd ribosomes, and small enigmatic genomes across a large radiation of phyla.</title>
        <authorList>
            <person name="Brown C.T."/>
            <person name="Hug L.A."/>
            <person name="Thomas B.C."/>
            <person name="Sharon I."/>
            <person name="Castelle C.J."/>
            <person name="Singh A."/>
            <person name="Wilkins M.J."/>
            <person name="Williams K.H."/>
            <person name="Banfield J.F."/>
        </authorList>
    </citation>
    <scope>NUCLEOTIDE SEQUENCE [LARGE SCALE GENOMIC DNA]</scope>
</reference>
<dbReference type="CDD" id="cd04188">
    <property type="entry name" value="DPG_synthase"/>
    <property type="match status" value="1"/>
</dbReference>
<dbReference type="Proteomes" id="UP000035648">
    <property type="component" value="Chromosome"/>
</dbReference>
<dbReference type="EMBL" id="CP011213">
    <property type="protein sequence ID" value="AKM82168.1"/>
    <property type="molecule type" value="Genomic_DNA"/>
</dbReference>
<comment type="catalytic activity">
    <reaction evidence="12">
        <text>a di-trans,poly-cis-dolichyl phosphate + UDP-alpha-D-glucose = a di-trans,poly-cis-dolichyl beta-D-glucosyl phosphate + UDP</text>
        <dbReference type="Rhea" id="RHEA:15401"/>
        <dbReference type="Rhea" id="RHEA-COMP:19498"/>
        <dbReference type="Rhea" id="RHEA-COMP:19502"/>
        <dbReference type="ChEBI" id="CHEBI:57525"/>
        <dbReference type="ChEBI" id="CHEBI:57683"/>
        <dbReference type="ChEBI" id="CHEBI:58223"/>
        <dbReference type="ChEBI" id="CHEBI:58885"/>
        <dbReference type="EC" id="2.4.1.117"/>
    </reaction>
    <physiologicalReaction direction="left-to-right" evidence="12">
        <dbReference type="Rhea" id="RHEA:15402"/>
    </physiologicalReaction>
</comment>
<keyword evidence="11" id="KW-0472">Membrane</keyword>
<dbReference type="Gene3D" id="3.90.550.10">
    <property type="entry name" value="Spore Coat Polysaccharide Biosynthesis Protein SpsA, Chain A"/>
    <property type="match status" value="1"/>
</dbReference>
<keyword evidence="7" id="KW-0812">Transmembrane</keyword>
<dbReference type="InterPro" id="IPR001173">
    <property type="entry name" value="Glyco_trans_2-like"/>
</dbReference>
<gene>
    <name evidence="14" type="ORF">UT28_C0001G0359</name>
</gene>
<dbReference type="PANTHER" id="PTHR10859:SF91">
    <property type="entry name" value="DOLICHYL-PHOSPHATE BETA-GLUCOSYLTRANSFERASE"/>
    <property type="match status" value="1"/>
</dbReference>
<dbReference type="AlphaFoldDB" id="A0A0G4B410"/>
<evidence type="ECO:0000259" key="13">
    <source>
        <dbReference type="Pfam" id="PF00535"/>
    </source>
</evidence>
<dbReference type="SUPFAM" id="SSF53448">
    <property type="entry name" value="Nucleotide-diphospho-sugar transferases"/>
    <property type="match status" value="1"/>
</dbReference>
<keyword evidence="5" id="KW-0328">Glycosyltransferase</keyword>
<accession>A0A0G4B410</accession>
<evidence type="ECO:0000313" key="15">
    <source>
        <dbReference type="Proteomes" id="UP000035648"/>
    </source>
</evidence>
<dbReference type="PANTHER" id="PTHR10859">
    <property type="entry name" value="GLYCOSYL TRANSFERASE"/>
    <property type="match status" value="1"/>
</dbReference>
<dbReference type="EC" id="2.4.1.117" evidence="4"/>
<evidence type="ECO:0000256" key="11">
    <source>
        <dbReference type="ARBA" id="ARBA00023136"/>
    </source>
</evidence>
<dbReference type="KEGG" id="bbgw:UT28_C0001G0359"/>
<evidence type="ECO:0000256" key="6">
    <source>
        <dbReference type="ARBA" id="ARBA00022679"/>
    </source>
</evidence>
<comment type="subcellular location">
    <subcellularLocation>
        <location evidence="1">Endoplasmic reticulum membrane</location>
        <topology evidence="1">Single-pass membrane protein</topology>
    </subcellularLocation>
</comment>
<evidence type="ECO:0000256" key="1">
    <source>
        <dbReference type="ARBA" id="ARBA00004389"/>
    </source>
</evidence>
<evidence type="ECO:0000256" key="7">
    <source>
        <dbReference type="ARBA" id="ARBA00022692"/>
    </source>
</evidence>
<keyword evidence="9" id="KW-0735">Signal-anchor</keyword>
<dbReference type="Pfam" id="PF00535">
    <property type="entry name" value="Glycos_transf_2"/>
    <property type="match status" value="1"/>
</dbReference>
<keyword evidence="8" id="KW-0256">Endoplasmic reticulum</keyword>